<evidence type="ECO:0000313" key="5">
    <source>
        <dbReference type="Proteomes" id="UP000649604"/>
    </source>
</evidence>
<keyword evidence="2" id="KW-0012">Acyltransferase</keyword>
<dbReference type="PANTHER" id="PTHR10434">
    <property type="entry name" value="1-ACYL-SN-GLYCEROL-3-PHOSPHATE ACYLTRANSFERASE"/>
    <property type="match status" value="1"/>
</dbReference>
<comment type="caution">
    <text evidence="4">The sequence shown here is derived from an EMBL/GenBank/DDBJ whole genome shotgun (WGS) entry which is preliminary data.</text>
</comment>
<dbReference type="PANTHER" id="PTHR10434:SF40">
    <property type="entry name" value="1-ACYL-SN-GLYCEROL-3-PHOSPHATE ACYLTRANSFERASE"/>
    <property type="match status" value="1"/>
</dbReference>
<dbReference type="SMART" id="SM00563">
    <property type="entry name" value="PlsC"/>
    <property type="match status" value="1"/>
</dbReference>
<name>A0A9D5JZT3_9BACT</name>
<proteinExistence type="predicted"/>
<sequence length="215" mass="23908">MLYTISRWIARLLFPLYFRLTVIGLDNVPQDGAYILVANHESFLDPLLICTVSPRIIHYITFAFFYYHPAIHWYCKRVHCIPIKKEGNDISALKRALRLFKDGEIVGIFPEGQRSATGELGPGEPGTALLALKAKVPILPVGIQGTYESFPRSAKFPKPGPVTLRFGTPFLLHEAIEGDGQSPEAFQRQATDLIMTRIADLCKPLPGSQTSAKAE</sequence>
<feature type="domain" description="Phospholipid/glycerol acyltransferase" evidence="3">
    <location>
        <begin position="34"/>
        <end position="146"/>
    </location>
</feature>
<dbReference type="Pfam" id="PF01553">
    <property type="entry name" value="Acyltransferase"/>
    <property type="match status" value="1"/>
</dbReference>
<evidence type="ECO:0000256" key="2">
    <source>
        <dbReference type="ARBA" id="ARBA00023315"/>
    </source>
</evidence>
<organism evidence="4 5">
    <name type="scientific">candidate division KSB3 bacterium</name>
    <dbReference type="NCBI Taxonomy" id="2044937"/>
    <lineage>
        <taxon>Bacteria</taxon>
        <taxon>candidate division KSB3</taxon>
    </lineage>
</organism>
<evidence type="ECO:0000256" key="1">
    <source>
        <dbReference type="ARBA" id="ARBA00022679"/>
    </source>
</evidence>
<evidence type="ECO:0000313" key="4">
    <source>
        <dbReference type="EMBL" id="MBD3327248.1"/>
    </source>
</evidence>
<dbReference type="GO" id="GO:0006654">
    <property type="term" value="P:phosphatidic acid biosynthetic process"/>
    <property type="evidence" value="ECO:0007669"/>
    <property type="project" value="TreeGrafter"/>
</dbReference>
<reference evidence="4" key="1">
    <citation type="submission" date="2019-11" db="EMBL/GenBank/DDBJ databases">
        <title>Microbial mats filling the niche in hypersaline microbial mats.</title>
        <authorList>
            <person name="Wong H.L."/>
            <person name="Macleod F.I."/>
            <person name="White R.A. III"/>
            <person name="Burns B.P."/>
        </authorList>
    </citation>
    <scope>NUCLEOTIDE SEQUENCE</scope>
    <source>
        <strain evidence="4">Rbin_158</strain>
    </source>
</reference>
<keyword evidence="1" id="KW-0808">Transferase</keyword>
<dbReference type="AlphaFoldDB" id="A0A9D5JZT3"/>
<dbReference type="InterPro" id="IPR002123">
    <property type="entry name" value="Plipid/glycerol_acylTrfase"/>
</dbReference>
<dbReference type="SUPFAM" id="SSF69593">
    <property type="entry name" value="Glycerol-3-phosphate (1)-acyltransferase"/>
    <property type="match status" value="1"/>
</dbReference>
<gene>
    <name evidence="4" type="ORF">GF339_21860</name>
</gene>
<dbReference type="GO" id="GO:0003841">
    <property type="term" value="F:1-acylglycerol-3-phosphate O-acyltransferase activity"/>
    <property type="evidence" value="ECO:0007669"/>
    <property type="project" value="TreeGrafter"/>
</dbReference>
<dbReference type="EMBL" id="WJJP01000712">
    <property type="protein sequence ID" value="MBD3327248.1"/>
    <property type="molecule type" value="Genomic_DNA"/>
</dbReference>
<accession>A0A9D5JZT3</accession>
<evidence type="ECO:0000259" key="3">
    <source>
        <dbReference type="SMART" id="SM00563"/>
    </source>
</evidence>
<protein>
    <recommendedName>
        <fullName evidence="3">Phospholipid/glycerol acyltransferase domain-containing protein</fullName>
    </recommendedName>
</protein>
<dbReference type="CDD" id="cd07989">
    <property type="entry name" value="LPLAT_AGPAT-like"/>
    <property type="match status" value="1"/>
</dbReference>
<dbReference type="Proteomes" id="UP000649604">
    <property type="component" value="Unassembled WGS sequence"/>
</dbReference>